<sequence>MEDSDCLPVTVEGNWSSVQSKTVKNKLLLYFQSKKKSGGGECRVEVEEEAPRASIFFKSEAVRERILVKEHHEIIVENHPLTLQLSFDPEGRPSQGLRMESFPSTLIKVTYYKAHVTTINHKNLINCWFILCLHFYSDSNLDPRAAVVLSNVSENLSKDLLQMLVESISGLDENDFSLVMRESNMAVVTFINPTGIHHNSKVPIFKKFAKM</sequence>
<evidence type="ECO:0000313" key="4">
    <source>
        <dbReference type="Proteomes" id="UP000265020"/>
    </source>
</evidence>
<dbReference type="Pfam" id="PF23222">
    <property type="entry name" value="RRM_PARP14_1"/>
    <property type="match status" value="1"/>
</dbReference>
<reference evidence="3" key="1">
    <citation type="submission" date="2025-08" db="UniProtKB">
        <authorList>
            <consortium name="Ensembl"/>
        </authorList>
    </citation>
    <scope>IDENTIFICATION</scope>
</reference>
<feature type="domain" description="PAR14-like first RRM" evidence="1">
    <location>
        <begin position="9"/>
        <end position="85"/>
    </location>
</feature>
<evidence type="ECO:0000313" key="3">
    <source>
        <dbReference type="Ensembl" id="ENSCVAP00000024957.1"/>
    </source>
</evidence>
<proteinExistence type="predicted"/>
<dbReference type="GeneTree" id="ENSGT00940000154311"/>
<dbReference type="Proteomes" id="UP000265020">
    <property type="component" value="Unassembled WGS sequence"/>
</dbReference>
<evidence type="ECO:0000259" key="2">
    <source>
        <dbReference type="Pfam" id="PF23245"/>
    </source>
</evidence>
<dbReference type="Ensembl" id="ENSCVAT00000002867.1">
    <property type="protein sequence ID" value="ENSCVAP00000024957.1"/>
    <property type="gene ID" value="ENSCVAG00000000271.1"/>
</dbReference>
<dbReference type="InterPro" id="IPR012677">
    <property type="entry name" value="Nucleotide-bd_a/b_plait_sf"/>
</dbReference>
<dbReference type="STRING" id="28743.ENSCVAP00000024957"/>
<reference evidence="3" key="2">
    <citation type="submission" date="2025-09" db="UniProtKB">
        <authorList>
            <consortium name="Ensembl"/>
        </authorList>
    </citation>
    <scope>IDENTIFICATION</scope>
</reference>
<protein>
    <submittedName>
        <fullName evidence="3">Uncharacterized protein</fullName>
    </submittedName>
</protein>
<feature type="domain" description="PARP14 second RRM" evidence="2">
    <location>
        <begin position="146"/>
        <end position="196"/>
    </location>
</feature>
<dbReference type="OMA" id="RIKSHEP"/>
<dbReference type="InterPro" id="IPR057051">
    <property type="entry name" value="PARP14_RPM_1"/>
</dbReference>
<dbReference type="InterPro" id="IPR057050">
    <property type="entry name" value="RRM_PARP14_2"/>
</dbReference>
<accession>A0A3Q2DYS9</accession>
<dbReference type="Gene3D" id="3.30.70.330">
    <property type="match status" value="1"/>
</dbReference>
<evidence type="ECO:0000259" key="1">
    <source>
        <dbReference type="Pfam" id="PF23222"/>
    </source>
</evidence>
<dbReference type="Pfam" id="PF23245">
    <property type="entry name" value="RRM_PARP14_2"/>
    <property type="match status" value="1"/>
</dbReference>
<keyword evidence="4" id="KW-1185">Reference proteome</keyword>
<name>A0A3Q2DYS9_CYPVA</name>
<dbReference type="AlphaFoldDB" id="A0A3Q2DYS9"/>
<organism evidence="3 4">
    <name type="scientific">Cyprinodon variegatus</name>
    <name type="common">Sheepshead minnow</name>
    <dbReference type="NCBI Taxonomy" id="28743"/>
    <lineage>
        <taxon>Eukaryota</taxon>
        <taxon>Metazoa</taxon>
        <taxon>Chordata</taxon>
        <taxon>Craniata</taxon>
        <taxon>Vertebrata</taxon>
        <taxon>Euteleostomi</taxon>
        <taxon>Actinopterygii</taxon>
        <taxon>Neopterygii</taxon>
        <taxon>Teleostei</taxon>
        <taxon>Neoteleostei</taxon>
        <taxon>Acanthomorphata</taxon>
        <taxon>Ovalentaria</taxon>
        <taxon>Atherinomorphae</taxon>
        <taxon>Cyprinodontiformes</taxon>
        <taxon>Cyprinodontidae</taxon>
        <taxon>Cyprinodon</taxon>
    </lineage>
</organism>